<comment type="caution">
    <text evidence="3">The sequence shown here is derived from an EMBL/GenBank/DDBJ whole genome shotgun (WGS) entry which is preliminary data.</text>
</comment>
<reference evidence="3 4" key="1">
    <citation type="submission" date="2021-04" db="EMBL/GenBank/DDBJ databases">
        <title>Whole genome sequence of Jiella sp. KSK16Y-1.</title>
        <authorList>
            <person name="Tuo L."/>
        </authorList>
    </citation>
    <scope>NUCLEOTIDE SEQUENCE [LARGE SCALE GENOMIC DNA]</scope>
    <source>
        <strain evidence="3 4">KSK16Y-1</strain>
    </source>
</reference>
<dbReference type="InterPro" id="IPR009936">
    <property type="entry name" value="DUF1468"/>
</dbReference>
<feature type="transmembrane region" description="Helical" evidence="1">
    <location>
        <begin position="12"/>
        <end position="33"/>
    </location>
</feature>
<keyword evidence="1" id="KW-1133">Transmembrane helix</keyword>
<feature type="transmembrane region" description="Helical" evidence="1">
    <location>
        <begin position="88"/>
        <end position="121"/>
    </location>
</feature>
<dbReference type="EMBL" id="JAGJCF010000023">
    <property type="protein sequence ID" value="MBP0618029.1"/>
    <property type="molecule type" value="Genomic_DNA"/>
</dbReference>
<accession>A0ABS4BMV2</accession>
<evidence type="ECO:0000313" key="4">
    <source>
        <dbReference type="Proteomes" id="UP000678276"/>
    </source>
</evidence>
<name>A0ABS4BMV2_9HYPH</name>
<keyword evidence="4" id="KW-1185">Reference proteome</keyword>
<gene>
    <name evidence="3" type="ORF">J6595_20810</name>
</gene>
<proteinExistence type="predicted"/>
<sequence>MNDSRAVRLSISSGVCLVGAAFLVSAFAGAGAGDGNLAAGDTPDALPRILLIAWVGLALADIARQLLSARSERVAADPADAGLRNSHVGIVMAVSLALAIAIVFLGYLVPIVIALPLLLYLTGTRAPVAFAASFLLLGPGLWLLFHHLLGIRLPILMSGGLF</sequence>
<dbReference type="RefSeq" id="WP_209597370.1">
    <property type="nucleotide sequence ID" value="NZ_JAGJCF010000023.1"/>
</dbReference>
<feature type="transmembrane region" description="Helical" evidence="1">
    <location>
        <begin position="127"/>
        <end position="149"/>
    </location>
</feature>
<dbReference type="Proteomes" id="UP000678276">
    <property type="component" value="Unassembled WGS sequence"/>
</dbReference>
<evidence type="ECO:0000313" key="3">
    <source>
        <dbReference type="EMBL" id="MBP0618029.1"/>
    </source>
</evidence>
<evidence type="ECO:0000256" key="1">
    <source>
        <dbReference type="SAM" id="Phobius"/>
    </source>
</evidence>
<keyword evidence="1" id="KW-0812">Transmembrane</keyword>
<evidence type="ECO:0000259" key="2">
    <source>
        <dbReference type="Pfam" id="PF07331"/>
    </source>
</evidence>
<keyword evidence="1" id="KW-0472">Membrane</keyword>
<feature type="domain" description="DUF1468" evidence="2">
    <location>
        <begin position="17"/>
        <end position="154"/>
    </location>
</feature>
<dbReference type="Pfam" id="PF07331">
    <property type="entry name" value="TctB"/>
    <property type="match status" value="1"/>
</dbReference>
<feature type="transmembrane region" description="Helical" evidence="1">
    <location>
        <begin position="45"/>
        <end position="67"/>
    </location>
</feature>
<protein>
    <submittedName>
        <fullName evidence="3">Tripartite tricarboxylate transporter TctB family protein</fullName>
    </submittedName>
</protein>
<organism evidence="3 4">
    <name type="scientific">Jiella mangrovi</name>
    <dbReference type="NCBI Taxonomy" id="2821407"/>
    <lineage>
        <taxon>Bacteria</taxon>
        <taxon>Pseudomonadati</taxon>
        <taxon>Pseudomonadota</taxon>
        <taxon>Alphaproteobacteria</taxon>
        <taxon>Hyphomicrobiales</taxon>
        <taxon>Aurantimonadaceae</taxon>
        <taxon>Jiella</taxon>
    </lineage>
</organism>